<evidence type="ECO:0000256" key="1">
    <source>
        <dbReference type="ARBA" id="ARBA00009922"/>
    </source>
</evidence>
<dbReference type="Gene3D" id="3.40.50.300">
    <property type="entry name" value="P-loop containing nucleotide triphosphate hydrolases"/>
    <property type="match status" value="2"/>
</dbReference>
<dbReference type="Gene3D" id="1.10.486.10">
    <property type="entry name" value="PCRA, domain 4"/>
    <property type="match status" value="1"/>
</dbReference>
<dbReference type="KEGG" id="rhf:EUB48_16745"/>
<comment type="similarity">
    <text evidence="1">Belongs to the helicase family. UvrD subfamily.</text>
</comment>
<feature type="binding site" evidence="12">
    <location>
        <begin position="35"/>
        <end position="42"/>
    </location>
    <ligand>
        <name>ATP</name>
        <dbReference type="ChEBI" id="CHEBI:30616"/>
    </ligand>
</feature>
<dbReference type="Proteomes" id="UP000316798">
    <property type="component" value="Chromosome"/>
</dbReference>
<dbReference type="InterPro" id="IPR014016">
    <property type="entry name" value="UvrD-like_ATP-bd"/>
</dbReference>
<reference evidence="15 16" key="1">
    <citation type="submission" date="2019-01" db="EMBL/GenBank/DDBJ databases">
        <title>Genomic insights into a novel species Rhodoferax sp.</title>
        <authorList>
            <person name="Jin L."/>
        </authorList>
    </citation>
    <scope>NUCLEOTIDE SEQUENCE [LARGE SCALE GENOMIC DNA]</scope>
    <source>
        <strain evidence="15 16">CHu59-6-5</strain>
    </source>
</reference>
<keyword evidence="7" id="KW-0413">Isomerase</keyword>
<dbReference type="InterPro" id="IPR027417">
    <property type="entry name" value="P-loop_NTPase"/>
</dbReference>
<dbReference type="PANTHER" id="PTHR11070">
    <property type="entry name" value="UVRD / RECB / PCRA DNA HELICASE FAMILY MEMBER"/>
    <property type="match status" value="1"/>
</dbReference>
<dbReference type="EMBL" id="CP035503">
    <property type="protein sequence ID" value="QDL38754.1"/>
    <property type="molecule type" value="Genomic_DNA"/>
</dbReference>
<evidence type="ECO:0000256" key="8">
    <source>
        <dbReference type="ARBA" id="ARBA00034617"/>
    </source>
</evidence>
<evidence type="ECO:0000256" key="9">
    <source>
        <dbReference type="ARBA" id="ARBA00034808"/>
    </source>
</evidence>
<evidence type="ECO:0000259" key="13">
    <source>
        <dbReference type="PROSITE" id="PS51198"/>
    </source>
</evidence>
<dbReference type="GO" id="GO:0016887">
    <property type="term" value="F:ATP hydrolysis activity"/>
    <property type="evidence" value="ECO:0007669"/>
    <property type="project" value="RHEA"/>
</dbReference>
<protein>
    <recommendedName>
        <fullName evidence="9">DNA 3'-5' helicase</fullName>
        <ecNumber evidence="9">5.6.2.4</ecNumber>
    </recommendedName>
    <alternativeName>
        <fullName evidence="10">DNA 3'-5' helicase II</fullName>
    </alternativeName>
</protein>
<dbReference type="Gene3D" id="1.10.10.160">
    <property type="match status" value="1"/>
</dbReference>
<evidence type="ECO:0000256" key="6">
    <source>
        <dbReference type="ARBA" id="ARBA00023125"/>
    </source>
</evidence>
<dbReference type="PANTHER" id="PTHR11070:SF2">
    <property type="entry name" value="ATP-DEPENDENT DNA HELICASE SRS2"/>
    <property type="match status" value="1"/>
</dbReference>
<gene>
    <name evidence="15" type="ORF">EUB48_16745</name>
</gene>
<evidence type="ECO:0000256" key="12">
    <source>
        <dbReference type="PROSITE-ProRule" id="PRU00560"/>
    </source>
</evidence>
<evidence type="ECO:0000313" key="16">
    <source>
        <dbReference type="Proteomes" id="UP000316798"/>
    </source>
</evidence>
<accession>A0A515DEB1</accession>
<proteinExistence type="inferred from homology"/>
<evidence type="ECO:0000313" key="15">
    <source>
        <dbReference type="EMBL" id="QDL38754.1"/>
    </source>
</evidence>
<name>A0A515DEB1_9BURK</name>
<evidence type="ECO:0000256" key="10">
    <source>
        <dbReference type="ARBA" id="ARBA00034923"/>
    </source>
</evidence>
<dbReference type="GO" id="GO:0005524">
    <property type="term" value="F:ATP binding"/>
    <property type="evidence" value="ECO:0007669"/>
    <property type="project" value="UniProtKB-UniRule"/>
</dbReference>
<comment type="catalytic activity">
    <reaction evidence="11">
        <text>ATP + H2O = ADP + phosphate + H(+)</text>
        <dbReference type="Rhea" id="RHEA:13065"/>
        <dbReference type="ChEBI" id="CHEBI:15377"/>
        <dbReference type="ChEBI" id="CHEBI:15378"/>
        <dbReference type="ChEBI" id="CHEBI:30616"/>
        <dbReference type="ChEBI" id="CHEBI:43474"/>
        <dbReference type="ChEBI" id="CHEBI:456216"/>
        <dbReference type="EC" id="5.6.2.4"/>
    </reaction>
</comment>
<dbReference type="Pfam" id="PF00580">
    <property type="entry name" value="UvrD-helicase"/>
    <property type="match status" value="1"/>
</dbReference>
<dbReference type="EC" id="5.6.2.4" evidence="9"/>
<dbReference type="GO" id="GO:0043138">
    <property type="term" value="F:3'-5' DNA helicase activity"/>
    <property type="evidence" value="ECO:0007669"/>
    <property type="project" value="UniProtKB-EC"/>
</dbReference>
<evidence type="ECO:0000256" key="2">
    <source>
        <dbReference type="ARBA" id="ARBA00022741"/>
    </source>
</evidence>
<dbReference type="PROSITE" id="PS51198">
    <property type="entry name" value="UVRD_HELICASE_ATP_BIND"/>
    <property type="match status" value="1"/>
</dbReference>
<dbReference type="OrthoDB" id="1100019at2"/>
<sequence length="587" mass="65110">MTSTASPYLKAAEDFRGNEDQWRAYQSTGNCVILAGPGSGKTKTITVKIARVLAEDVHRPRRLACITYSNACVGELRSRLNKLGVNEGDHLLLSTVHSFCLTELVLPYAALAGLNVPDPLLVASPAQARKLFADANREQLRGNAPNWFRVACDKLRRTVPDKGSDEWRAWSARETAVVEAYETLLLQNGLIDFDGLVLAGLQLVEKHEWVRRAIQAKYPVIVIDEYQDLGLPLHRIVLALLRAGTRVVAVGDPDQSIYGFTGAKPSLLRALARLPKMESIRLKLNYRCADRIIAASMALLPEPAEFRSHDGRAGEILIHRLECNIREQADYALGTLVPALLAANPSWTHGDIALLYRTLNEGTPIAQAADALGLRYFRLDNGSPIKRTRLTEWLTDAARWCADGWQTGSVPLSQLLKAWRRLRRSVTRESELLAARKQLISALFSLRDGAQPLHRWLSVLRREALDELLREEPGLADEEDNLDDLMEAAAAGGPLRAFTVEIFGNQGKSPDQINLMTLHSSKGLEFQAVIMVGLENGVFPSGYDKTDEQLEEAARLFYVGVTRAKTQVHLTYDEDESPLITSVREAS</sequence>
<dbReference type="GO" id="GO:0003677">
    <property type="term" value="F:DNA binding"/>
    <property type="evidence" value="ECO:0007669"/>
    <property type="project" value="UniProtKB-KW"/>
</dbReference>
<dbReference type="RefSeq" id="WP_142820191.1">
    <property type="nucleotide sequence ID" value="NZ_CP035503.1"/>
</dbReference>
<evidence type="ECO:0000256" key="4">
    <source>
        <dbReference type="ARBA" id="ARBA00022806"/>
    </source>
</evidence>
<keyword evidence="2 12" id="KW-0547">Nucleotide-binding</keyword>
<keyword evidence="5 12" id="KW-0067">ATP-binding</keyword>
<dbReference type="Pfam" id="PF13361">
    <property type="entry name" value="UvrD_C"/>
    <property type="match status" value="1"/>
</dbReference>
<feature type="domain" description="UvrD-like helicase C-terminal" evidence="14">
    <location>
        <begin position="283"/>
        <end position="523"/>
    </location>
</feature>
<dbReference type="GO" id="GO:0000725">
    <property type="term" value="P:recombinational repair"/>
    <property type="evidence" value="ECO:0007669"/>
    <property type="project" value="TreeGrafter"/>
</dbReference>
<evidence type="ECO:0000256" key="11">
    <source>
        <dbReference type="ARBA" id="ARBA00048988"/>
    </source>
</evidence>
<keyword evidence="4 12" id="KW-0347">Helicase</keyword>
<evidence type="ECO:0000256" key="7">
    <source>
        <dbReference type="ARBA" id="ARBA00023235"/>
    </source>
</evidence>
<comment type="catalytic activity">
    <reaction evidence="8">
        <text>Couples ATP hydrolysis with the unwinding of duplex DNA by translocating in the 3'-5' direction.</text>
        <dbReference type="EC" id="5.6.2.4"/>
    </reaction>
</comment>
<evidence type="ECO:0000256" key="3">
    <source>
        <dbReference type="ARBA" id="ARBA00022801"/>
    </source>
</evidence>
<organism evidence="15 16">
    <name type="scientific">Rhodoferax sediminis</name>
    <dbReference type="NCBI Taxonomy" id="2509614"/>
    <lineage>
        <taxon>Bacteria</taxon>
        <taxon>Pseudomonadati</taxon>
        <taxon>Pseudomonadota</taxon>
        <taxon>Betaproteobacteria</taxon>
        <taxon>Burkholderiales</taxon>
        <taxon>Comamonadaceae</taxon>
        <taxon>Rhodoferax</taxon>
    </lineage>
</organism>
<dbReference type="CDD" id="cd17932">
    <property type="entry name" value="DEXQc_UvrD"/>
    <property type="match status" value="1"/>
</dbReference>
<keyword evidence="16" id="KW-1185">Reference proteome</keyword>
<dbReference type="PROSITE" id="PS51217">
    <property type="entry name" value="UVRD_HELICASE_CTER"/>
    <property type="match status" value="1"/>
</dbReference>
<keyword evidence="6" id="KW-0238">DNA-binding</keyword>
<dbReference type="InterPro" id="IPR014017">
    <property type="entry name" value="DNA_helicase_UvrD-like_C"/>
</dbReference>
<evidence type="ECO:0000256" key="5">
    <source>
        <dbReference type="ARBA" id="ARBA00022840"/>
    </source>
</evidence>
<dbReference type="AlphaFoldDB" id="A0A515DEB1"/>
<feature type="domain" description="UvrD-like helicase ATP-binding" evidence="13">
    <location>
        <begin position="14"/>
        <end position="289"/>
    </location>
</feature>
<dbReference type="InterPro" id="IPR000212">
    <property type="entry name" value="DNA_helicase_UvrD/REP"/>
</dbReference>
<keyword evidence="3 12" id="KW-0378">Hydrolase</keyword>
<evidence type="ECO:0000259" key="14">
    <source>
        <dbReference type="PROSITE" id="PS51217"/>
    </source>
</evidence>
<dbReference type="InterPro" id="IPR013986">
    <property type="entry name" value="DExx_box_DNA_helicase_dom_sf"/>
</dbReference>
<dbReference type="SUPFAM" id="SSF52540">
    <property type="entry name" value="P-loop containing nucleoside triphosphate hydrolases"/>
    <property type="match status" value="1"/>
</dbReference>